<reference evidence="1" key="1">
    <citation type="submission" date="2020-04" db="EMBL/GenBank/DDBJ databases">
        <authorList>
            <person name="Chiriac C."/>
            <person name="Salcher M."/>
            <person name="Ghai R."/>
            <person name="Kavagutti S V."/>
        </authorList>
    </citation>
    <scope>NUCLEOTIDE SEQUENCE</scope>
</reference>
<organism evidence="1">
    <name type="scientific">uncultured Caudovirales phage</name>
    <dbReference type="NCBI Taxonomy" id="2100421"/>
    <lineage>
        <taxon>Viruses</taxon>
        <taxon>Duplodnaviria</taxon>
        <taxon>Heunggongvirae</taxon>
        <taxon>Uroviricota</taxon>
        <taxon>Caudoviricetes</taxon>
        <taxon>Peduoviridae</taxon>
        <taxon>Maltschvirus</taxon>
        <taxon>Maltschvirus maltsch</taxon>
    </lineage>
</organism>
<dbReference type="EMBL" id="LR796725">
    <property type="protein sequence ID" value="CAB4162357.1"/>
    <property type="molecule type" value="Genomic_DNA"/>
</dbReference>
<proteinExistence type="predicted"/>
<name>A0A6J5NTN8_9CAUD</name>
<protein>
    <submittedName>
        <fullName evidence="1">Uncharacterized protein</fullName>
    </submittedName>
</protein>
<evidence type="ECO:0000313" key="1">
    <source>
        <dbReference type="EMBL" id="CAB4162357.1"/>
    </source>
</evidence>
<accession>A0A6J5NTN8</accession>
<gene>
    <name evidence="1" type="ORF">UFOVP775_31</name>
</gene>
<sequence length="238" mass="27964">MMKQLDIKLPTSISDCTPEQMTRWLMMAEAMKEQKEDDITQLLIFQCQLLSLFSGESINKIKRADIQSIQVAANHMLQLLVSYKYQEPNSEIEVNGKIYRFEKNFAHVSTGQIIDLKLIEDVSQDPCQALAIMYLEKGMEYCQEDDRGRVLNPNDNRYKEFKEHFPGDEFLNFFSFFLDLSHKRKLAILGIQMARQRMEMMMMEQDLKIQSGLVGPLSFIDYPKKWDSVWQRLHNSLM</sequence>